<dbReference type="SUPFAM" id="SSF49777">
    <property type="entry name" value="PEBP-like"/>
    <property type="match status" value="1"/>
</dbReference>
<name>A0A975IWC0_9CAUL</name>
<dbReference type="NCBIfam" id="TIGR00481">
    <property type="entry name" value="YbhB/YbcL family Raf kinase inhibitor-like protein"/>
    <property type="match status" value="1"/>
</dbReference>
<dbReference type="PANTHER" id="PTHR30289:SF1">
    <property type="entry name" value="PEBP (PHOSPHATIDYLETHANOLAMINE-BINDING PROTEIN) FAMILY PROTEIN"/>
    <property type="match status" value="1"/>
</dbReference>
<dbReference type="RefSeq" id="WP_211939481.1">
    <property type="nucleotide sequence ID" value="NZ_CP073078.1"/>
</dbReference>
<organism evidence="2 3">
    <name type="scientific">Phenylobacterium montanum</name>
    <dbReference type="NCBI Taxonomy" id="2823693"/>
    <lineage>
        <taxon>Bacteria</taxon>
        <taxon>Pseudomonadati</taxon>
        <taxon>Pseudomonadota</taxon>
        <taxon>Alphaproteobacteria</taxon>
        <taxon>Caulobacterales</taxon>
        <taxon>Caulobacteraceae</taxon>
        <taxon>Phenylobacterium</taxon>
    </lineage>
</organism>
<feature type="chain" id="PRO_5036856699" evidence="1">
    <location>
        <begin position="20"/>
        <end position="171"/>
    </location>
</feature>
<reference evidence="2" key="1">
    <citation type="submission" date="2021-04" db="EMBL/GenBank/DDBJ databases">
        <title>The complete genome sequence of Caulobacter sp. S6.</title>
        <authorList>
            <person name="Tang Y."/>
            <person name="Ouyang W."/>
            <person name="Liu Q."/>
            <person name="Huang B."/>
            <person name="Guo Z."/>
            <person name="Lei P."/>
        </authorList>
    </citation>
    <scope>NUCLEOTIDE SEQUENCE</scope>
    <source>
        <strain evidence="2">S6</strain>
    </source>
</reference>
<dbReference type="Pfam" id="PF01161">
    <property type="entry name" value="PBP"/>
    <property type="match status" value="1"/>
</dbReference>
<dbReference type="InterPro" id="IPR036610">
    <property type="entry name" value="PEBP-like_sf"/>
</dbReference>
<keyword evidence="1" id="KW-0732">Signal</keyword>
<evidence type="ECO:0000313" key="2">
    <source>
        <dbReference type="EMBL" id="QUD89429.1"/>
    </source>
</evidence>
<dbReference type="InterPro" id="IPR008914">
    <property type="entry name" value="PEBP"/>
</dbReference>
<evidence type="ECO:0000256" key="1">
    <source>
        <dbReference type="SAM" id="SignalP"/>
    </source>
</evidence>
<accession>A0A975IWC0</accession>
<dbReference type="PANTHER" id="PTHR30289">
    <property type="entry name" value="UNCHARACTERIZED PROTEIN YBCL-RELATED"/>
    <property type="match status" value="1"/>
</dbReference>
<dbReference type="InterPro" id="IPR005247">
    <property type="entry name" value="YbhB_YbcL/LppC-like"/>
</dbReference>
<dbReference type="AlphaFoldDB" id="A0A975IWC0"/>
<sequence length="171" mass="17410">MRAAAAIVTAFAFTGPAAAMQLTSPDLKADAPMPLLHVYTRCGGQNTSPALAWSGQPKAAKSLVLTMIDESVKPAGWSHWVVVDLPASASGLGRGAAPPAGARAIVSNFGDAAYAGPCPPHGTGVHRYVVTVWAMPTAKLEIGADAKAAEVSAMLQKAALDHASIAVTAER</sequence>
<dbReference type="EMBL" id="CP073078">
    <property type="protein sequence ID" value="QUD89429.1"/>
    <property type="molecule type" value="Genomic_DNA"/>
</dbReference>
<protein>
    <submittedName>
        <fullName evidence="2">YbhB/YbcL family Raf kinase inhibitor-like protein</fullName>
    </submittedName>
</protein>
<dbReference type="Gene3D" id="3.90.280.10">
    <property type="entry name" value="PEBP-like"/>
    <property type="match status" value="1"/>
</dbReference>
<dbReference type="CDD" id="cd00865">
    <property type="entry name" value="PEBP_bact_arch"/>
    <property type="match status" value="1"/>
</dbReference>
<dbReference type="KEGG" id="caul:KCG34_05990"/>
<keyword evidence="3" id="KW-1185">Reference proteome</keyword>
<gene>
    <name evidence="2" type="ORF">KCG34_05990</name>
</gene>
<dbReference type="Proteomes" id="UP000676409">
    <property type="component" value="Chromosome"/>
</dbReference>
<proteinExistence type="predicted"/>
<feature type="signal peptide" evidence="1">
    <location>
        <begin position="1"/>
        <end position="19"/>
    </location>
</feature>
<evidence type="ECO:0000313" key="3">
    <source>
        <dbReference type="Proteomes" id="UP000676409"/>
    </source>
</evidence>